<sequence length="396" mass="44359">MRITCEFHAKGWCIKGNSCRFLHVKDGSDAVVKKSEVLERQASSSACVLPQQSEAEKLSFGHNLDNYRYPVVPLVKGNLIERNTTHNGNFPSCSVTSHDNHHITRISPFGTTLEEMTSKKNDIVCSDPRSADLPYSHFRQPLSFGSSSWNTDALGTQNLLQGSLVRHASPSVPFRPSHAITRKLLLKENLYDPVRDCVEQTDAKNGRIKFSHSDQGSSVKNVNVPSNSSQEEEKLLDLVHDGDIVKDNILSSSCDNKLKFDKQRHKAVLKVDGSGKNEETDVDFKRDGHMQNESKALKYFQSALIEFVKELVKPTWHEGWLSKDAHKVIVKKTVDKVLSTVLPHQIPGTSEAIKLYLSSSQPKLAKLVELLKSRFKPGLGQAMFIVYRCGIAVERR</sequence>
<evidence type="ECO:0000256" key="1">
    <source>
        <dbReference type="ARBA" id="ARBA00022723"/>
    </source>
</evidence>
<evidence type="ECO:0000256" key="5">
    <source>
        <dbReference type="SAM" id="MobiDB-lite"/>
    </source>
</evidence>
<organism evidence="7 8">
    <name type="scientific">Rehmannia glutinosa</name>
    <name type="common">Chinese foxglove</name>
    <dbReference type="NCBI Taxonomy" id="99300"/>
    <lineage>
        <taxon>Eukaryota</taxon>
        <taxon>Viridiplantae</taxon>
        <taxon>Streptophyta</taxon>
        <taxon>Embryophyta</taxon>
        <taxon>Tracheophyta</taxon>
        <taxon>Spermatophyta</taxon>
        <taxon>Magnoliopsida</taxon>
        <taxon>eudicotyledons</taxon>
        <taxon>Gunneridae</taxon>
        <taxon>Pentapetalae</taxon>
        <taxon>asterids</taxon>
        <taxon>lamiids</taxon>
        <taxon>Lamiales</taxon>
        <taxon>Orobanchaceae</taxon>
        <taxon>Rehmannieae</taxon>
        <taxon>Rehmannia</taxon>
    </lineage>
</organism>
<protein>
    <recommendedName>
        <fullName evidence="6">C3H1-type domain-containing protein</fullName>
    </recommendedName>
</protein>
<keyword evidence="1 4" id="KW-0479">Metal-binding</keyword>
<evidence type="ECO:0000256" key="3">
    <source>
        <dbReference type="ARBA" id="ARBA00022833"/>
    </source>
</evidence>
<dbReference type="EMBL" id="JABTTQ020000009">
    <property type="protein sequence ID" value="KAK6149937.1"/>
    <property type="molecule type" value="Genomic_DNA"/>
</dbReference>
<dbReference type="InterPro" id="IPR000571">
    <property type="entry name" value="Znf_CCCH"/>
</dbReference>
<feature type="region of interest" description="Disordered" evidence="5">
    <location>
        <begin position="208"/>
        <end position="227"/>
    </location>
</feature>
<dbReference type="PANTHER" id="PTHR36886:SF3">
    <property type="entry name" value="PROTEIN FRIGIDA-ESSENTIAL 1"/>
    <property type="match status" value="1"/>
</dbReference>
<proteinExistence type="predicted"/>
<dbReference type="InterPro" id="IPR052650">
    <property type="entry name" value="Zinc_finger_CCCH"/>
</dbReference>
<keyword evidence="8" id="KW-1185">Reference proteome</keyword>
<feature type="domain" description="C3H1-type" evidence="6">
    <location>
        <begin position="4"/>
        <end position="26"/>
    </location>
</feature>
<dbReference type="Pfam" id="PF00642">
    <property type="entry name" value="zf-CCCH"/>
    <property type="match status" value="1"/>
</dbReference>
<name>A0ABR0WUA5_REHGL</name>
<evidence type="ECO:0000256" key="4">
    <source>
        <dbReference type="PROSITE-ProRule" id="PRU00723"/>
    </source>
</evidence>
<gene>
    <name evidence="7" type="ORF">DH2020_017462</name>
</gene>
<dbReference type="SUPFAM" id="SSF90229">
    <property type="entry name" value="CCCH zinc finger"/>
    <property type="match status" value="1"/>
</dbReference>
<keyword evidence="3 4" id="KW-0862">Zinc</keyword>
<keyword evidence="2 4" id="KW-0863">Zinc-finger</keyword>
<dbReference type="PROSITE" id="PS50103">
    <property type="entry name" value="ZF_C3H1"/>
    <property type="match status" value="1"/>
</dbReference>
<accession>A0ABR0WUA5</accession>
<evidence type="ECO:0000259" key="6">
    <source>
        <dbReference type="PROSITE" id="PS50103"/>
    </source>
</evidence>
<dbReference type="InterPro" id="IPR036855">
    <property type="entry name" value="Znf_CCCH_sf"/>
</dbReference>
<feature type="compositionally biased region" description="Low complexity" evidence="5">
    <location>
        <begin position="217"/>
        <end position="227"/>
    </location>
</feature>
<reference evidence="7 8" key="1">
    <citation type="journal article" date="2021" name="Comput. Struct. Biotechnol. J.">
        <title>De novo genome assembly of the potent medicinal plant Rehmannia glutinosa using nanopore technology.</title>
        <authorList>
            <person name="Ma L."/>
            <person name="Dong C."/>
            <person name="Song C."/>
            <person name="Wang X."/>
            <person name="Zheng X."/>
            <person name="Niu Y."/>
            <person name="Chen S."/>
            <person name="Feng W."/>
        </authorList>
    </citation>
    <scope>NUCLEOTIDE SEQUENCE [LARGE SCALE GENOMIC DNA]</scope>
    <source>
        <strain evidence="7">DH-2019</strain>
    </source>
</reference>
<dbReference type="PANTHER" id="PTHR36886">
    <property type="entry name" value="PROTEIN FRIGIDA-ESSENTIAL 1"/>
    <property type="match status" value="1"/>
</dbReference>
<evidence type="ECO:0000313" key="7">
    <source>
        <dbReference type="EMBL" id="KAK6149937.1"/>
    </source>
</evidence>
<comment type="caution">
    <text evidence="7">The sequence shown here is derived from an EMBL/GenBank/DDBJ whole genome shotgun (WGS) entry which is preliminary data.</text>
</comment>
<evidence type="ECO:0000256" key="2">
    <source>
        <dbReference type="ARBA" id="ARBA00022771"/>
    </source>
</evidence>
<evidence type="ECO:0000313" key="8">
    <source>
        <dbReference type="Proteomes" id="UP001318860"/>
    </source>
</evidence>
<dbReference type="Proteomes" id="UP001318860">
    <property type="component" value="Unassembled WGS sequence"/>
</dbReference>
<feature type="zinc finger region" description="C3H1-type" evidence="4">
    <location>
        <begin position="4"/>
        <end position="26"/>
    </location>
</feature>